<keyword evidence="1" id="KW-0732">Signal</keyword>
<dbReference type="Proteomes" id="UP001321473">
    <property type="component" value="Unassembled WGS sequence"/>
</dbReference>
<reference evidence="2 3" key="1">
    <citation type="journal article" date="2023" name="Arcadia Sci">
        <title>De novo assembly of a long-read Amblyomma americanum tick genome.</title>
        <authorList>
            <person name="Chou S."/>
            <person name="Poskanzer K.E."/>
            <person name="Rollins M."/>
            <person name="Thuy-Boun P.S."/>
        </authorList>
    </citation>
    <scope>NUCLEOTIDE SEQUENCE [LARGE SCALE GENOMIC DNA]</scope>
    <source>
        <strain evidence="2">F_SG_1</strain>
        <tissue evidence="2">Salivary glands</tissue>
    </source>
</reference>
<feature type="chain" id="PRO_5042831130" description="Secreted protein" evidence="1">
    <location>
        <begin position="20"/>
        <end position="156"/>
    </location>
</feature>
<dbReference type="AlphaFoldDB" id="A0AAQ4EMK8"/>
<evidence type="ECO:0000313" key="2">
    <source>
        <dbReference type="EMBL" id="KAK8775673.1"/>
    </source>
</evidence>
<evidence type="ECO:0000313" key="3">
    <source>
        <dbReference type="Proteomes" id="UP001321473"/>
    </source>
</evidence>
<proteinExistence type="predicted"/>
<feature type="signal peptide" evidence="1">
    <location>
        <begin position="1"/>
        <end position="19"/>
    </location>
</feature>
<gene>
    <name evidence="2" type="ORF">V5799_030983</name>
</gene>
<organism evidence="2 3">
    <name type="scientific">Amblyomma americanum</name>
    <name type="common">Lone star tick</name>
    <dbReference type="NCBI Taxonomy" id="6943"/>
    <lineage>
        <taxon>Eukaryota</taxon>
        <taxon>Metazoa</taxon>
        <taxon>Ecdysozoa</taxon>
        <taxon>Arthropoda</taxon>
        <taxon>Chelicerata</taxon>
        <taxon>Arachnida</taxon>
        <taxon>Acari</taxon>
        <taxon>Parasitiformes</taxon>
        <taxon>Ixodida</taxon>
        <taxon>Ixodoidea</taxon>
        <taxon>Ixodidae</taxon>
        <taxon>Amblyomminae</taxon>
        <taxon>Amblyomma</taxon>
    </lineage>
</organism>
<dbReference type="EMBL" id="JARKHS020013846">
    <property type="protein sequence ID" value="KAK8775673.1"/>
    <property type="molecule type" value="Genomic_DNA"/>
</dbReference>
<evidence type="ECO:0008006" key="4">
    <source>
        <dbReference type="Google" id="ProtNLM"/>
    </source>
</evidence>
<protein>
    <recommendedName>
        <fullName evidence="4">Secreted protein</fullName>
    </recommendedName>
</protein>
<evidence type="ECO:0000256" key="1">
    <source>
        <dbReference type="SAM" id="SignalP"/>
    </source>
</evidence>
<comment type="caution">
    <text evidence="2">The sequence shown here is derived from an EMBL/GenBank/DDBJ whole genome shotgun (WGS) entry which is preliminary data.</text>
</comment>
<name>A0AAQ4EMK8_AMBAM</name>
<accession>A0AAQ4EMK8</accession>
<sequence>MVPIAQLVFVALLIVGAACEDDLDFKLQLVYDAMDSSLDKPQVNRLVISAMRILSIDSKDTAAIDSCWAKGNKDINTMRVCFTDSTGISVDGVCNKEGIEKYLDSRMGHLHGMFRDFAADLLGCSCYKKASYPRFVLFHSLVRSLVDIPPHCRSTG</sequence>
<keyword evidence="3" id="KW-1185">Reference proteome</keyword>